<dbReference type="GO" id="GO:0016853">
    <property type="term" value="F:isomerase activity"/>
    <property type="evidence" value="ECO:0007669"/>
    <property type="project" value="TreeGrafter"/>
</dbReference>
<dbReference type="PANTHER" id="PTHR13774:SF32">
    <property type="entry name" value="ANTISENSE-ENHANCING SEQUENCE 1"/>
    <property type="match status" value="1"/>
</dbReference>
<keyword evidence="3" id="KW-1185">Reference proteome</keyword>
<dbReference type="Proteomes" id="UP000070700">
    <property type="component" value="Unassembled WGS sequence"/>
</dbReference>
<dbReference type="FunCoup" id="A0A132B396">
    <property type="interactions" value="169"/>
</dbReference>
<sequence length="306" mass="32987">MPTTQKSLPFTTLDVFTTTPYSGNPLAIVSLPSPCPLTQAQKQLIAKEFNLSETVFLHPSPDSSATVPEWEIDIFTTDEELPFAGHPTVGTASYVLGLAGKKKGVLRTKAGRIPVEVVQGVGVRAEVPFDTHLHGKTLSGEQRGLSKDASIRKAELEAPLFSIVKGMTFQLIQLPSLELLGKVEMTGLSPDFNVVLDEEWKPSFVSRYYYVLLDDGKGDGEVRIRSRMVEAKMEDPATGSAACALSAYLAGEWRKGMKFEIVQGVEMGRRSEIGVEVDVDVKADGGIGGVRLSGCAVAVMEGSLKV</sequence>
<evidence type="ECO:0000313" key="3">
    <source>
        <dbReference type="Proteomes" id="UP000070700"/>
    </source>
</evidence>
<proteinExistence type="predicted"/>
<organism evidence="2 3">
    <name type="scientific">Mollisia scopiformis</name>
    <name type="common">Conifer needle endophyte fungus</name>
    <name type="synonym">Phialocephala scopiformis</name>
    <dbReference type="NCBI Taxonomy" id="149040"/>
    <lineage>
        <taxon>Eukaryota</taxon>
        <taxon>Fungi</taxon>
        <taxon>Dikarya</taxon>
        <taxon>Ascomycota</taxon>
        <taxon>Pezizomycotina</taxon>
        <taxon>Leotiomycetes</taxon>
        <taxon>Helotiales</taxon>
        <taxon>Mollisiaceae</taxon>
        <taxon>Mollisia</taxon>
    </lineage>
</organism>
<dbReference type="InParanoid" id="A0A132B396"/>
<dbReference type="STRING" id="149040.A0A132B396"/>
<accession>A0A132B396</accession>
<reference evidence="2 3" key="1">
    <citation type="submission" date="2015-10" db="EMBL/GenBank/DDBJ databases">
        <title>Full genome of DAOMC 229536 Phialocephala scopiformis, a fungal endophyte of spruce producing the potent anti-insectan compound rugulosin.</title>
        <authorList>
            <consortium name="DOE Joint Genome Institute"/>
            <person name="Walker A.K."/>
            <person name="Frasz S.L."/>
            <person name="Seifert K.A."/>
            <person name="Miller J.D."/>
            <person name="Mondo S.J."/>
            <person name="Labutti K."/>
            <person name="Lipzen A."/>
            <person name="Dockter R."/>
            <person name="Kennedy M."/>
            <person name="Grigoriev I.V."/>
            <person name="Spatafora J.W."/>
        </authorList>
    </citation>
    <scope>NUCLEOTIDE SEQUENCE [LARGE SCALE GENOMIC DNA]</scope>
    <source>
        <strain evidence="2 3">CBS 120377</strain>
    </source>
</reference>
<dbReference type="PIRSF" id="PIRSF016184">
    <property type="entry name" value="PhzC_PhzF"/>
    <property type="match status" value="1"/>
</dbReference>
<dbReference type="NCBIfam" id="TIGR00654">
    <property type="entry name" value="PhzF_family"/>
    <property type="match status" value="1"/>
</dbReference>
<dbReference type="RefSeq" id="XP_018061221.1">
    <property type="nucleotide sequence ID" value="XM_018216489.1"/>
</dbReference>
<dbReference type="Gene3D" id="3.10.310.10">
    <property type="entry name" value="Diaminopimelate Epimerase, Chain A, domain 1"/>
    <property type="match status" value="2"/>
</dbReference>
<dbReference type="AlphaFoldDB" id="A0A132B396"/>
<evidence type="ECO:0000313" key="2">
    <source>
        <dbReference type="EMBL" id="KUJ06866.1"/>
    </source>
</evidence>
<protein>
    <submittedName>
        <fullName evidence="2">Diaminopimelate epimerase-like protein</fullName>
    </submittedName>
</protein>
<name>A0A132B396_MOLSC</name>
<gene>
    <name evidence="2" type="ORF">LY89DRAFT_692220</name>
</gene>
<evidence type="ECO:0000256" key="1">
    <source>
        <dbReference type="PIRSR" id="PIRSR016184-1"/>
    </source>
</evidence>
<dbReference type="GeneID" id="28826215"/>
<dbReference type="OrthoDB" id="75169at2759"/>
<dbReference type="PANTHER" id="PTHR13774">
    <property type="entry name" value="PHENAZINE BIOSYNTHESIS PROTEIN"/>
    <property type="match status" value="1"/>
</dbReference>
<dbReference type="KEGG" id="psco:LY89DRAFT_692220"/>
<dbReference type="GO" id="GO:0005737">
    <property type="term" value="C:cytoplasm"/>
    <property type="evidence" value="ECO:0007669"/>
    <property type="project" value="TreeGrafter"/>
</dbReference>
<dbReference type="SUPFAM" id="SSF54506">
    <property type="entry name" value="Diaminopimelate epimerase-like"/>
    <property type="match status" value="1"/>
</dbReference>
<dbReference type="EMBL" id="KQ947443">
    <property type="protein sequence ID" value="KUJ06866.1"/>
    <property type="molecule type" value="Genomic_DNA"/>
</dbReference>
<dbReference type="InterPro" id="IPR003719">
    <property type="entry name" value="Phenazine_PhzF-like"/>
</dbReference>
<feature type="active site" evidence="1">
    <location>
        <position position="53"/>
    </location>
</feature>
<dbReference type="Pfam" id="PF02567">
    <property type="entry name" value="PhzC-PhzF"/>
    <property type="match status" value="1"/>
</dbReference>